<keyword evidence="1" id="KW-0862">Zinc</keyword>
<name>A0A182TYP8_9DIPT</name>
<dbReference type="GO" id="GO:0003676">
    <property type="term" value="F:nucleic acid binding"/>
    <property type="evidence" value="ECO:0007669"/>
    <property type="project" value="InterPro"/>
</dbReference>
<reference evidence="5" key="1">
    <citation type="submission" date="2014-01" db="EMBL/GenBank/DDBJ databases">
        <title>The Genome Sequence of Anopheles melas CM1001059_A (V2).</title>
        <authorList>
            <consortium name="The Broad Institute Genomics Platform"/>
            <person name="Neafsey D.E."/>
            <person name="Besansky N."/>
            <person name="Howell P."/>
            <person name="Walton C."/>
            <person name="Young S.K."/>
            <person name="Zeng Q."/>
            <person name="Gargeya S."/>
            <person name="Fitzgerald M."/>
            <person name="Haas B."/>
            <person name="Abouelleil A."/>
            <person name="Allen A.W."/>
            <person name="Alvarado L."/>
            <person name="Arachchi H.M."/>
            <person name="Berlin A.M."/>
            <person name="Chapman S.B."/>
            <person name="Gainer-Dewar J."/>
            <person name="Goldberg J."/>
            <person name="Griggs A."/>
            <person name="Gujja S."/>
            <person name="Hansen M."/>
            <person name="Howarth C."/>
            <person name="Imamovic A."/>
            <person name="Ireland A."/>
            <person name="Larimer J."/>
            <person name="McCowan C."/>
            <person name="Murphy C."/>
            <person name="Pearson M."/>
            <person name="Poon T.W."/>
            <person name="Priest M."/>
            <person name="Roberts A."/>
            <person name="Saif S."/>
            <person name="Shea T."/>
            <person name="Sisk P."/>
            <person name="Sykes S."/>
            <person name="Wortman J."/>
            <person name="Nusbaum C."/>
            <person name="Birren B."/>
        </authorList>
    </citation>
    <scope>NUCLEOTIDE SEQUENCE [LARGE SCALE GENOMIC DNA]</scope>
    <source>
        <strain evidence="5">CM1001059</strain>
    </source>
</reference>
<dbReference type="InterPro" id="IPR057327">
    <property type="entry name" value="Vts1_dom"/>
</dbReference>
<dbReference type="GO" id="GO:0008270">
    <property type="term" value="F:zinc ion binding"/>
    <property type="evidence" value="ECO:0007669"/>
    <property type="project" value="UniProtKB-KW"/>
</dbReference>
<feature type="compositionally biased region" description="Pro residues" evidence="2">
    <location>
        <begin position="221"/>
        <end position="230"/>
    </location>
</feature>
<feature type="compositionally biased region" description="Low complexity" evidence="2">
    <location>
        <begin position="405"/>
        <end position="421"/>
    </location>
</feature>
<dbReference type="InterPro" id="IPR042344">
    <property type="entry name" value="ZCCHC14"/>
</dbReference>
<feature type="domain" description="CCHC-type" evidence="3">
    <location>
        <begin position="695"/>
        <end position="710"/>
    </location>
</feature>
<keyword evidence="1" id="KW-0863">Zinc-finger</keyword>
<feature type="compositionally biased region" description="Low complexity" evidence="2">
    <location>
        <begin position="354"/>
        <end position="369"/>
    </location>
</feature>
<feature type="region of interest" description="Disordered" evidence="2">
    <location>
        <begin position="344"/>
        <end position="384"/>
    </location>
</feature>
<evidence type="ECO:0000313" key="5">
    <source>
        <dbReference type="Proteomes" id="UP000075902"/>
    </source>
</evidence>
<accession>A0A182TYP8</accession>
<feature type="compositionally biased region" description="Low complexity" evidence="2">
    <location>
        <begin position="192"/>
        <end position="220"/>
    </location>
</feature>
<feature type="compositionally biased region" description="Polar residues" evidence="2">
    <location>
        <begin position="344"/>
        <end position="353"/>
    </location>
</feature>
<reference evidence="4" key="2">
    <citation type="submission" date="2020-05" db="UniProtKB">
        <authorList>
            <consortium name="EnsemblMetazoa"/>
        </authorList>
    </citation>
    <scope>IDENTIFICATION</scope>
    <source>
        <strain evidence="4">CM1001059</strain>
    </source>
</reference>
<protein>
    <recommendedName>
        <fullName evidence="3">CCHC-type domain-containing protein</fullName>
    </recommendedName>
</protein>
<evidence type="ECO:0000256" key="2">
    <source>
        <dbReference type="SAM" id="MobiDB-lite"/>
    </source>
</evidence>
<sequence>MCIMLNMCLPFELRFLGTYLEELGRRDAPELRGAELKVNNPQEFIADIASGEPTDQRIRRKMALFLALYRACNHAYANELFKTLEGWGARPDLQRLFEEDDQQELLLVYTMATNHPVFSFEQRLHCGEIFSKLKSLELKAAASPRSGEREEVALEQQQQQQQHHHSQQQQQQHLHQHHQQAPSQHHSMDSLHSNSPQQSPIQQQQQPHHQQHQPQHLQNSTPPPAVPPPAGTATLHALPPNAALSMQNLPQGPSSLGQPITLTYAGLPGLTPTLANDVTLTTTHFLDTMHSLPVQTDFTIPPPGPPAGTVSSRWVQSVYQQDQTMVMLSQMQLRNGIRQAHNTLPRQSKQSYVSQQLPPYHHQQQQQHHSQQRDSGGSGIYHTANYNVKGVGGMMMDIMNHQPNSTGSDSGSSIGSTGDVSPPETPGVVPATTISTIPHVRSNRSSNMRNINGRLEKPYPPMSYSQMHQLHQTVAQQQQQQQQQFAASDLMVTSTAQNFLTTGTTNGATMSSTGNNGATGSGVVSGGVLINQAAVAVQPQPGQFVYAGTPATFPQVSVSHRSVASAALPHGTAFRTAPAYAQTIQQQQQQQPQQQAAEPILYQYHPTAVVAATGVPGQTVVANSTLAFLPPQPASTVASTQTGLPGAVRSSPSPQIGLLQQTKVPGGGGGTVGSSSVGVYGATSTLPYTSAAPSCYNCGSLKHTGLDCPEASMEDMTRTSNFTLDYNTISNSATSPSMVTTPTTTTIPLL</sequence>
<feature type="region of interest" description="Disordered" evidence="2">
    <location>
        <begin position="402"/>
        <end position="428"/>
    </location>
</feature>
<evidence type="ECO:0000259" key="3">
    <source>
        <dbReference type="PROSITE" id="PS50158"/>
    </source>
</evidence>
<proteinExistence type="predicted"/>
<dbReference type="InterPro" id="IPR001878">
    <property type="entry name" value="Znf_CCHC"/>
</dbReference>
<keyword evidence="1" id="KW-0479">Metal-binding</keyword>
<evidence type="ECO:0000256" key="1">
    <source>
        <dbReference type="PROSITE-ProRule" id="PRU00047"/>
    </source>
</evidence>
<dbReference type="InterPro" id="IPR058599">
    <property type="entry name" value="PHAT_Smg/ZCCHC2-like"/>
</dbReference>
<dbReference type="PROSITE" id="PS50158">
    <property type="entry name" value="ZF_CCHC"/>
    <property type="match status" value="1"/>
</dbReference>
<dbReference type="VEuPathDB" id="VectorBase:AMEC010733"/>
<evidence type="ECO:0000313" key="4">
    <source>
        <dbReference type="EnsemblMetazoa" id="AMEC010733-PA"/>
    </source>
</evidence>
<dbReference type="STRING" id="34690.A0A182TYP8"/>
<dbReference type="PANTHER" id="PTHR16195:SF16">
    <property type="entry name" value="ZINC FINGER CCHC DOMAIN-CONTAINING PROTEIN 14"/>
    <property type="match status" value="1"/>
</dbReference>
<dbReference type="Pfam" id="PF25479">
    <property type="entry name" value="Vts1"/>
    <property type="match status" value="1"/>
</dbReference>
<dbReference type="Proteomes" id="UP000075902">
    <property type="component" value="Unassembled WGS sequence"/>
</dbReference>
<dbReference type="Pfam" id="PF26034">
    <property type="entry name" value="PHAT_SMAUG"/>
    <property type="match status" value="1"/>
</dbReference>
<feature type="region of interest" description="Disordered" evidence="2">
    <location>
        <begin position="141"/>
        <end position="236"/>
    </location>
</feature>
<keyword evidence="5" id="KW-1185">Reference proteome</keyword>
<dbReference type="PANTHER" id="PTHR16195">
    <property type="entry name" value="ZINC FINGER CCHC DOMAIN CONTAINING PROTEIN"/>
    <property type="match status" value="1"/>
</dbReference>
<feature type="compositionally biased region" description="Low complexity" evidence="2">
    <location>
        <begin position="156"/>
        <end position="185"/>
    </location>
</feature>
<dbReference type="EnsemblMetazoa" id="AMEC010733-RA">
    <property type="protein sequence ID" value="AMEC010733-PA"/>
    <property type="gene ID" value="AMEC010733"/>
</dbReference>
<dbReference type="AlphaFoldDB" id="A0A182TYP8"/>
<organism evidence="4 5">
    <name type="scientific">Anopheles melas</name>
    <dbReference type="NCBI Taxonomy" id="34690"/>
    <lineage>
        <taxon>Eukaryota</taxon>
        <taxon>Metazoa</taxon>
        <taxon>Ecdysozoa</taxon>
        <taxon>Arthropoda</taxon>
        <taxon>Hexapoda</taxon>
        <taxon>Insecta</taxon>
        <taxon>Pterygota</taxon>
        <taxon>Neoptera</taxon>
        <taxon>Endopterygota</taxon>
        <taxon>Diptera</taxon>
        <taxon>Nematocera</taxon>
        <taxon>Culicoidea</taxon>
        <taxon>Culicidae</taxon>
        <taxon>Anophelinae</taxon>
        <taxon>Anopheles</taxon>
    </lineage>
</organism>